<comment type="caution">
    <text evidence="1">The sequence shown here is derived from an EMBL/GenBank/DDBJ whole genome shotgun (WGS) entry which is preliminary data.</text>
</comment>
<evidence type="ECO:0000313" key="2">
    <source>
        <dbReference type="Proteomes" id="UP001501319"/>
    </source>
</evidence>
<dbReference type="Proteomes" id="UP001501319">
    <property type="component" value="Unassembled WGS sequence"/>
</dbReference>
<sequence length="248" mass="28098">MPFALTTHSDFRKLIAAVMLSKEEGLPLRELARLSVVIGDFEGWPRAAFDVLLQLDGDPSADVRRRCRRDREELVRRPMIELLNAVADADSEYEDFSVWGYGDVLVEAWQRQHAIVRLARNVELGIRFDLDGLEIGVAWWYAPAVQIERYRAAVAASGSGRRLTGIVRKLEREGFEISGDLLKRPLRGYPADHPRAQLLRHRSVIATRPLGCDDWIHTPAAADRVVSAFSQVRPLARWLVENLSPTRP</sequence>
<organism evidence="1 2">
    <name type="scientific">Kribbella alba</name>
    <dbReference type="NCBI Taxonomy" id="190197"/>
    <lineage>
        <taxon>Bacteria</taxon>
        <taxon>Bacillati</taxon>
        <taxon>Actinomycetota</taxon>
        <taxon>Actinomycetes</taxon>
        <taxon>Propionibacteriales</taxon>
        <taxon>Kribbellaceae</taxon>
        <taxon>Kribbella</taxon>
    </lineage>
</organism>
<evidence type="ECO:0008006" key="3">
    <source>
        <dbReference type="Google" id="ProtNLM"/>
    </source>
</evidence>
<dbReference type="RefSeq" id="WP_344113461.1">
    <property type="nucleotide sequence ID" value="NZ_BAAANE010000007.1"/>
</dbReference>
<reference evidence="2" key="1">
    <citation type="journal article" date="2019" name="Int. J. Syst. Evol. Microbiol.">
        <title>The Global Catalogue of Microorganisms (GCM) 10K type strain sequencing project: providing services to taxonomists for standard genome sequencing and annotation.</title>
        <authorList>
            <consortium name="The Broad Institute Genomics Platform"/>
            <consortium name="The Broad Institute Genome Sequencing Center for Infectious Disease"/>
            <person name="Wu L."/>
            <person name="Ma J."/>
        </authorList>
    </citation>
    <scope>NUCLEOTIDE SEQUENCE [LARGE SCALE GENOMIC DNA]</scope>
    <source>
        <strain evidence="2">JCM 14306</strain>
    </source>
</reference>
<accession>A0ABP4RCN8</accession>
<proteinExistence type="predicted"/>
<keyword evidence="2" id="KW-1185">Reference proteome</keyword>
<gene>
    <name evidence="1" type="ORF">GCM10009744_41670</name>
</gene>
<name>A0ABP4RCN8_9ACTN</name>
<dbReference type="Pfam" id="PF09365">
    <property type="entry name" value="DUF2461"/>
    <property type="match status" value="1"/>
</dbReference>
<dbReference type="EMBL" id="BAAANE010000007">
    <property type="protein sequence ID" value="GAA1646301.1"/>
    <property type="molecule type" value="Genomic_DNA"/>
</dbReference>
<dbReference type="InterPro" id="IPR012808">
    <property type="entry name" value="CHP02453"/>
</dbReference>
<evidence type="ECO:0000313" key="1">
    <source>
        <dbReference type="EMBL" id="GAA1646301.1"/>
    </source>
</evidence>
<protein>
    <recommendedName>
        <fullName evidence="3">DUF2461 family protein</fullName>
    </recommendedName>
</protein>